<keyword evidence="9 11" id="KW-0520">NAD</keyword>
<dbReference type="UniPathway" id="UPA00253">
    <property type="reaction ID" value="UER00332"/>
</dbReference>
<dbReference type="OrthoDB" id="5295945at2"/>
<dbReference type="PANTHER" id="PTHR39321:SF3">
    <property type="entry name" value="PHOSPHOPANTETHEINE ADENYLYLTRANSFERASE"/>
    <property type="match status" value="1"/>
</dbReference>
<comment type="function">
    <text evidence="1 11">Catalyzes the reversible adenylation of nicotinate mononucleotide (NaMN) to nicotinic acid adenine dinucleotide (NaAD).</text>
</comment>
<evidence type="ECO:0000259" key="12">
    <source>
        <dbReference type="Pfam" id="PF01467"/>
    </source>
</evidence>
<dbReference type="RefSeq" id="WP_139756384.1">
    <property type="nucleotide sequence ID" value="NZ_CP039852.1"/>
</dbReference>
<dbReference type="InterPro" id="IPR005248">
    <property type="entry name" value="NadD/NMNAT"/>
</dbReference>
<dbReference type="CDD" id="cd02165">
    <property type="entry name" value="NMNAT"/>
    <property type="match status" value="1"/>
</dbReference>
<sequence>MSEPVICLLGGTFNPPHQGHIKAALDVAGEIHAPSVGLMPCRMPPHKETDGVGEKHRVEMTRRATASHSTLYTELAELSLDEPSYTVKTLQYLRRNNHKASIIFVMGEDSWLSLTSWFEWRQLLDLAHIVVMRRETTEKKVPAALVKIKSDHKICDPAKLYQQPAGFIYFAETQLQPISSSQLRDALRQQSSSRSSWLDDWLQPSVLHYIRENRLYV</sequence>
<evidence type="ECO:0000256" key="5">
    <source>
        <dbReference type="ARBA" id="ARBA00022679"/>
    </source>
</evidence>
<dbReference type="GO" id="GO:0004515">
    <property type="term" value="F:nicotinate-nucleotide adenylyltransferase activity"/>
    <property type="evidence" value="ECO:0007669"/>
    <property type="project" value="UniProtKB-UniRule"/>
</dbReference>
<evidence type="ECO:0000256" key="6">
    <source>
        <dbReference type="ARBA" id="ARBA00022695"/>
    </source>
</evidence>
<evidence type="ECO:0000256" key="4">
    <source>
        <dbReference type="ARBA" id="ARBA00022642"/>
    </source>
</evidence>
<dbReference type="InterPro" id="IPR014729">
    <property type="entry name" value="Rossmann-like_a/b/a_fold"/>
</dbReference>
<evidence type="ECO:0000256" key="11">
    <source>
        <dbReference type="HAMAP-Rule" id="MF_00244"/>
    </source>
</evidence>
<comment type="pathway">
    <text evidence="2 11">Cofactor biosynthesis; NAD(+) biosynthesis; deamido-NAD(+) from nicotinate D-ribonucleotide: step 1/1.</text>
</comment>
<dbReference type="Proteomes" id="UP000304912">
    <property type="component" value="Chromosome"/>
</dbReference>
<dbReference type="HAMAP" id="MF_00244">
    <property type="entry name" value="NaMN_adenylyltr"/>
    <property type="match status" value="1"/>
</dbReference>
<evidence type="ECO:0000256" key="1">
    <source>
        <dbReference type="ARBA" id="ARBA00002324"/>
    </source>
</evidence>
<evidence type="ECO:0000313" key="14">
    <source>
        <dbReference type="Proteomes" id="UP000304912"/>
    </source>
</evidence>
<dbReference type="SUPFAM" id="SSF52374">
    <property type="entry name" value="Nucleotidylyl transferase"/>
    <property type="match status" value="1"/>
</dbReference>
<evidence type="ECO:0000256" key="9">
    <source>
        <dbReference type="ARBA" id="ARBA00023027"/>
    </source>
</evidence>
<evidence type="ECO:0000256" key="2">
    <source>
        <dbReference type="ARBA" id="ARBA00005019"/>
    </source>
</evidence>
<keyword evidence="4 11" id="KW-0662">Pyridine nucleotide biosynthesis</keyword>
<keyword evidence="5 11" id="KW-0808">Transferase</keyword>
<dbReference type="PANTHER" id="PTHR39321">
    <property type="entry name" value="NICOTINATE-NUCLEOTIDE ADENYLYLTRANSFERASE-RELATED"/>
    <property type="match status" value="1"/>
</dbReference>
<evidence type="ECO:0000256" key="3">
    <source>
        <dbReference type="ARBA" id="ARBA00009014"/>
    </source>
</evidence>
<keyword evidence="14" id="KW-1185">Reference proteome</keyword>
<keyword evidence="8 11" id="KW-0067">ATP-binding</keyword>
<accession>A0A5B7YDX8</accession>
<protein>
    <recommendedName>
        <fullName evidence="11">Probable nicotinate-nucleotide adenylyltransferase</fullName>
        <ecNumber evidence="11">2.7.7.18</ecNumber>
    </recommendedName>
    <alternativeName>
        <fullName evidence="11">Deamido-NAD(+) diphosphorylase</fullName>
    </alternativeName>
    <alternativeName>
        <fullName evidence="11">Deamido-NAD(+) pyrophosphorylase</fullName>
    </alternativeName>
    <alternativeName>
        <fullName evidence="11">Nicotinate mononucleotide adenylyltransferase</fullName>
        <shortName evidence="11">NaMN adenylyltransferase</shortName>
    </alternativeName>
</protein>
<dbReference type="GO" id="GO:0009435">
    <property type="term" value="P:NAD+ biosynthetic process"/>
    <property type="evidence" value="ECO:0007669"/>
    <property type="project" value="UniProtKB-UniRule"/>
</dbReference>
<evidence type="ECO:0000256" key="8">
    <source>
        <dbReference type="ARBA" id="ARBA00022840"/>
    </source>
</evidence>
<dbReference type="Gene3D" id="3.40.50.620">
    <property type="entry name" value="HUPs"/>
    <property type="match status" value="1"/>
</dbReference>
<proteinExistence type="inferred from homology"/>
<gene>
    <name evidence="11 13" type="primary">nadD</name>
    <name evidence="13" type="ORF">FBQ74_09100</name>
</gene>
<comment type="similarity">
    <text evidence="3 11">Belongs to the NadD family.</text>
</comment>
<dbReference type="InterPro" id="IPR004821">
    <property type="entry name" value="Cyt_trans-like"/>
</dbReference>
<dbReference type="AlphaFoldDB" id="A0A5B7YDX8"/>
<dbReference type="EMBL" id="CP039852">
    <property type="protein sequence ID" value="QCZ93640.1"/>
    <property type="molecule type" value="Genomic_DNA"/>
</dbReference>
<comment type="catalytic activity">
    <reaction evidence="10 11">
        <text>nicotinate beta-D-ribonucleotide + ATP + H(+) = deamido-NAD(+) + diphosphate</text>
        <dbReference type="Rhea" id="RHEA:22860"/>
        <dbReference type="ChEBI" id="CHEBI:15378"/>
        <dbReference type="ChEBI" id="CHEBI:30616"/>
        <dbReference type="ChEBI" id="CHEBI:33019"/>
        <dbReference type="ChEBI" id="CHEBI:57502"/>
        <dbReference type="ChEBI" id="CHEBI:58437"/>
        <dbReference type="EC" id="2.7.7.18"/>
    </reaction>
</comment>
<feature type="domain" description="Cytidyltransferase-like" evidence="12">
    <location>
        <begin position="8"/>
        <end position="185"/>
    </location>
</feature>
<keyword evidence="7 11" id="KW-0547">Nucleotide-binding</keyword>
<evidence type="ECO:0000313" key="13">
    <source>
        <dbReference type="EMBL" id="QCZ93640.1"/>
    </source>
</evidence>
<evidence type="ECO:0000256" key="10">
    <source>
        <dbReference type="ARBA" id="ARBA00048721"/>
    </source>
</evidence>
<dbReference type="NCBIfam" id="TIGR00482">
    <property type="entry name" value="nicotinate (nicotinamide) nucleotide adenylyltransferase"/>
    <property type="match status" value="1"/>
</dbReference>
<dbReference type="EC" id="2.7.7.18" evidence="11"/>
<organism evidence="13 14">
    <name type="scientific">Salinimonas iocasae</name>
    <dbReference type="NCBI Taxonomy" id="2572577"/>
    <lineage>
        <taxon>Bacteria</taxon>
        <taxon>Pseudomonadati</taxon>
        <taxon>Pseudomonadota</taxon>
        <taxon>Gammaproteobacteria</taxon>
        <taxon>Alteromonadales</taxon>
        <taxon>Alteromonadaceae</taxon>
        <taxon>Alteromonas/Salinimonas group</taxon>
        <taxon>Salinimonas</taxon>
    </lineage>
</organism>
<evidence type="ECO:0000256" key="7">
    <source>
        <dbReference type="ARBA" id="ARBA00022741"/>
    </source>
</evidence>
<dbReference type="Pfam" id="PF01467">
    <property type="entry name" value="CTP_transf_like"/>
    <property type="match status" value="1"/>
</dbReference>
<reference evidence="13 14" key="1">
    <citation type="submission" date="2019-04" db="EMBL/GenBank/DDBJ databases">
        <title>Salinimonas iocasae sp. nov., a halophilic bacterium isolated from the outer tube casing of tubeworms in Okinawa Trough.</title>
        <authorList>
            <person name="Zhang H."/>
            <person name="Wang H."/>
            <person name="Li C."/>
        </authorList>
    </citation>
    <scope>NUCLEOTIDE SEQUENCE [LARGE SCALE GENOMIC DNA]</scope>
    <source>
        <strain evidence="13 14">KX18D6</strain>
    </source>
</reference>
<name>A0A5B7YDX8_9ALTE</name>
<dbReference type="GO" id="GO:0005524">
    <property type="term" value="F:ATP binding"/>
    <property type="evidence" value="ECO:0007669"/>
    <property type="project" value="UniProtKB-KW"/>
</dbReference>
<keyword evidence="6 11" id="KW-0548">Nucleotidyltransferase</keyword>
<dbReference type="KEGG" id="salk:FBQ74_09100"/>